<dbReference type="InterPro" id="IPR039315">
    <property type="entry name" value="CheW"/>
</dbReference>
<evidence type="ECO:0000313" key="2">
    <source>
        <dbReference type="EMBL" id="GBF50302.1"/>
    </source>
</evidence>
<comment type="caution">
    <text evidence="2">The sequence shown here is derived from an EMBL/GenBank/DDBJ whole genome shotgun (WGS) entry which is preliminary data.</text>
</comment>
<dbReference type="Gene3D" id="2.40.50.180">
    <property type="entry name" value="CheA-289, Domain 4"/>
    <property type="match status" value="1"/>
</dbReference>
<dbReference type="SUPFAM" id="SSF50341">
    <property type="entry name" value="CheW-like"/>
    <property type="match status" value="1"/>
</dbReference>
<dbReference type="PROSITE" id="PS50851">
    <property type="entry name" value="CHEW"/>
    <property type="match status" value="1"/>
</dbReference>
<dbReference type="InterPro" id="IPR036061">
    <property type="entry name" value="CheW-like_dom_sf"/>
</dbReference>
<organism evidence="2 3">
    <name type="scientific">Leptospira ryugenii</name>
    <dbReference type="NCBI Taxonomy" id="1917863"/>
    <lineage>
        <taxon>Bacteria</taxon>
        <taxon>Pseudomonadati</taxon>
        <taxon>Spirochaetota</taxon>
        <taxon>Spirochaetia</taxon>
        <taxon>Leptospirales</taxon>
        <taxon>Leptospiraceae</taxon>
        <taxon>Leptospira</taxon>
    </lineage>
</organism>
<dbReference type="GO" id="GO:0007165">
    <property type="term" value="P:signal transduction"/>
    <property type="evidence" value="ECO:0007669"/>
    <property type="project" value="InterPro"/>
</dbReference>
<name>A0A2P2E099_9LEPT</name>
<dbReference type="RefSeq" id="WP_108976093.1">
    <property type="nucleotide sequence ID" value="NZ_BFBB01000004.1"/>
</dbReference>
<dbReference type="Proteomes" id="UP000245133">
    <property type="component" value="Unassembled WGS sequence"/>
</dbReference>
<dbReference type="SMART" id="SM00260">
    <property type="entry name" value="CheW"/>
    <property type="match status" value="1"/>
</dbReference>
<dbReference type="InterPro" id="IPR002545">
    <property type="entry name" value="CheW-lke_dom"/>
</dbReference>
<protein>
    <submittedName>
        <fullName evidence="2">Chemotaxis signal transduction protein</fullName>
    </submittedName>
</protein>
<evidence type="ECO:0000259" key="1">
    <source>
        <dbReference type="PROSITE" id="PS50851"/>
    </source>
</evidence>
<accession>A0A2P2E099</accession>
<gene>
    <name evidence="2" type="primary">cheW</name>
    <name evidence="2" type="ORF">LPTSP4_18270</name>
</gene>
<dbReference type="PANTHER" id="PTHR22617:SF23">
    <property type="entry name" value="CHEMOTAXIS PROTEIN CHEW"/>
    <property type="match status" value="1"/>
</dbReference>
<dbReference type="GO" id="GO:0005829">
    <property type="term" value="C:cytosol"/>
    <property type="evidence" value="ECO:0007669"/>
    <property type="project" value="TreeGrafter"/>
</dbReference>
<sequence>MAKDQTSSNQYIHEQYIIFNLGEEEYAIPITIVEEIVKISNLIRIPQSKSYFAGIMDIRGKVVRMIDLTKRLNIKNANTSEQAERAIVIHIQGKSVGVIVDKVSHVVHFPQNQVDPPPPSVKGISSRYITGVGKKDNRFIILIDIEKILTVEEISELTAVT</sequence>
<dbReference type="PANTHER" id="PTHR22617">
    <property type="entry name" value="CHEMOTAXIS SENSOR HISTIDINE KINASE-RELATED"/>
    <property type="match status" value="1"/>
</dbReference>
<reference evidence="2 3" key="1">
    <citation type="submission" date="2018-02" db="EMBL/GenBank/DDBJ databases">
        <title>Novel Leptospira species isolated from soil and water in Japan.</title>
        <authorList>
            <person name="Nakao R."/>
            <person name="Masuzawa T."/>
        </authorList>
    </citation>
    <scope>NUCLEOTIDE SEQUENCE [LARGE SCALE GENOMIC DNA]</scope>
    <source>
        <strain evidence="2 3">YH101</strain>
    </source>
</reference>
<evidence type="ECO:0000313" key="3">
    <source>
        <dbReference type="Proteomes" id="UP000245133"/>
    </source>
</evidence>
<dbReference type="Pfam" id="PF01584">
    <property type="entry name" value="CheW"/>
    <property type="match status" value="1"/>
</dbReference>
<dbReference type="Gene3D" id="2.30.30.40">
    <property type="entry name" value="SH3 Domains"/>
    <property type="match status" value="1"/>
</dbReference>
<proteinExistence type="predicted"/>
<dbReference type="AlphaFoldDB" id="A0A2P2E099"/>
<feature type="domain" description="CheW-like" evidence="1">
    <location>
        <begin position="13"/>
        <end position="154"/>
    </location>
</feature>
<dbReference type="EMBL" id="BFBB01000004">
    <property type="protein sequence ID" value="GBF50302.1"/>
    <property type="molecule type" value="Genomic_DNA"/>
</dbReference>
<dbReference type="GO" id="GO:0006935">
    <property type="term" value="P:chemotaxis"/>
    <property type="evidence" value="ECO:0007669"/>
    <property type="project" value="InterPro"/>
</dbReference>
<keyword evidence="3" id="KW-1185">Reference proteome</keyword>
<dbReference type="OrthoDB" id="9794382at2"/>